<dbReference type="KEGG" id="aqu:109584163"/>
<evidence type="ECO:0000256" key="1">
    <source>
        <dbReference type="SAM" id="Coils"/>
    </source>
</evidence>
<reference evidence="3" key="1">
    <citation type="journal article" date="2010" name="Nature">
        <title>The Amphimedon queenslandica genome and the evolution of animal complexity.</title>
        <authorList>
            <person name="Srivastava M."/>
            <person name="Simakov O."/>
            <person name="Chapman J."/>
            <person name="Fahey B."/>
            <person name="Gauthier M.E."/>
            <person name="Mitros T."/>
            <person name="Richards G.S."/>
            <person name="Conaco C."/>
            <person name="Dacre M."/>
            <person name="Hellsten U."/>
            <person name="Larroux C."/>
            <person name="Putnam N.H."/>
            <person name="Stanke M."/>
            <person name="Adamska M."/>
            <person name="Darling A."/>
            <person name="Degnan S.M."/>
            <person name="Oakley T.H."/>
            <person name="Plachetzki D.C."/>
            <person name="Zhai Y."/>
            <person name="Adamski M."/>
            <person name="Calcino A."/>
            <person name="Cummins S.F."/>
            <person name="Goodstein D.M."/>
            <person name="Harris C."/>
            <person name="Jackson D.J."/>
            <person name="Leys S.P."/>
            <person name="Shu S."/>
            <person name="Woodcroft B.J."/>
            <person name="Vervoort M."/>
            <person name="Kosik K.S."/>
            <person name="Manning G."/>
            <person name="Degnan B.M."/>
            <person name="Rokhsar D.S."/>
        </authorList>
    </citation>
    <scope>NUCLEOTIDE SEQUENCE [LARGE SCALE GENOMIC DNA]</scope>
</reference>
<accession>A0A1X7UAV8</accession>
<dbReference type="EnsemblMetazoa" id="XM_019999777.1">
    <property type="protein sequence ID" value="XP_019855336.1"/>
    <property type="gene ID" value="LOC109584163"/>
</dbReference>
<organism evidence="2">
    <name type="scientific">Amphimedon queenslandica</name>
    <name type="common">Sponge</name>
    <dbReference type="NCBI Taxonomy" id="400682"/>
    <lineage>
        <taxon>Eukaryota</taxon>
        <taxon>Metazoa</taxon>
        <taxon>Porifera</taxon>
        <taxon>Demospongiae</taxon>
        <taxon>Heteroscleromorpha</taxon>
        <taxon>Haplosclerida</taxon>
        <taxon>Niphatidae</taxon>
        <taxon>Amphimedon</taxon>
    </lineage>
</organism>
<dbReference type="STRING" id="400682.A0A1X7UAV8"/>
<evidence type="ECO:0000313" key="2">
    <source>
        <dbReference type="EnsemblMetazoa" id="Aqu2.1.24609_001"/>
    </source>
</evidence>
<dbReference type="GO" id="GO:0070652">
    <property type="term" value="C:HAUS complex"/>
    <property type="evidence" value="ECO:0007669"/>
    <property type="project" value="InterPro"/>
</dbReference>
<feature type="coiled-coil region" evidence="1">
    <location>
        <begin position="2"/>
        <end position="40"/>
    </location>
</feature>
<dbReference type="eggNOG" id="ENOG502QW4I">
    <property type="taxonomic scope" value="Eukaryota"/>
</dbReference>
<dbReference type="GO" id="GO:0007098">
    <property type="term" value="P:centrosome cycle"/>
    <property type="evidence" value="ECO:0007669"/>
    <property type="project" value="TreeGrafter"/>
</dbReference>
<dbReference type="EnsemblMetazoa" id="Aqu2.1.24609_001">
    <property type="protein sequence ID" value="Aqu2.1.24609_001"/>
    <property type="gene ID" value="Aqu2.1.24609"/>
</dbReference>
<dbReference type="GO" id="GO:0051225">
    <property type="term" value="P:spindle assembly"/>
    <property type="evidence" value="ECO:0007669"/>
    <property type="project" value="InterPro"/>
</dbReference>
<dbReference type="PANTHER" id="PTHR16219">
    <property type="entry name" value="AUGMIN SUBUNIT 4 FAMILY MEMBER"/>
    <property type="match status" value="1"/>
</dbReference>
<proteinExistence type="predicted"/>
<dbReference type="OrthoDB" id="661220at2759"/>
<sequence>MVEELQVGKDQLLQERGRLNKEDQDRLNEAQASLKEAQLNYLEQACLLRLLRVQCRDNESLRERLGRAEAAQYKDSLAIEDHHWNKYAHSNDKEWKRERTAVFKRVNEMASEECSQIASWLNEEEVSSKDLSEAQLKSIPSLVREKREGVKQKEQCLLELKQKIHSTKMEHYKVLSECCQALDNLISKYQVKYLASKTESNVDYLVTKTQALDLKLKVIKLQLLVATYTPEKNAALKEIRSYLDSAHQQLELQLIDTQQSLEHYQSLGTDFMSLAEEYHQVMAEIENKRWALEELAKSQQTKS</sequence>
<evidence type="ECO:0000313" key="3">
    <source>
        <dbReference type="Proteomes" id="UP000007879"/>
    </source>
</evidence>
<dbReference type="AlphaFoldDB" id="A0A1X7UAV8"/>
<dbReference type="Proteomes" id="UP000007879">
    <property type="component" value="Unassembled WGS sequence"/>
</dbReference>
<keyword evidence="1" id="KW-0175">Coiled coil</keyword>
<dbReference type="PANTHER" id="PTHR16219:SF1">
    <property type="entry name" value="HAUS AUGMIN-LIKE COMPLEX SUBUNIT 4"/>
    <property type="match status" value="1"/>
</dbReference>
<dbReference type="InterPro" id="IPR029327">
    <property type="entry name" value="HAUS4"/>
</dbReference>
<name>A0A1X7UAV8_AMPQE</name>
<protein>
    <submittedName>
        <fullName evidence="2">Uncharacterized protein</fullName>
    </submittedName>
</protein>
<dbReference type="Pfam" id="PF14735">
    <property type="entry name" value="HAUS4"/>
    <property type="match status" value="1"/>
</dbReference>
<gene>
    <name evidence="2" type="primary">109584163</name>
</gene>
<reference evidence="2" key="2">
    <citation type="submission" date="2017-05" db="UniProtKB">
        <authorList>
            <consortium name="EnsemblMetazoa"/>
        </authorList>
    </citation>
    <scope>IDENTIFICATION</scope>
</reference>
<dbReference type="InParanoid" id="A0A1X7UAV8"/>
<dbReference type="GO" id="GO:0051011">
    <property type="term" value="F:microtubule minus-end binding"/>
    <property type="evidence" value="ECO:0007669"/>
    <property type="project" value="TreeGrafter"/>
</dbReference>
<keyword evidence="3" id="KW-1185">Reference proteome</keyword>